<proteinExistence type="inferred from homology"/>
<gene>
    <name evidence="8" type="ORF">ACFOZ8_25175</name>
</gene>
<dbReference type="InterPro" id="IPR001907">
    <property type="entry name" value="ClpP"/>
</dbReference>
<dbReference type="PRINTS" id="PR00127">
    <property type="entry name" value="CLPPROTEASEP"/>
</dbReference>
<accession>A0ABV8KA84</accession>
<evidence type="ECO:0000313" key="9">
    <source>
        <dbReference type="Proteomes" id="UP001595715"/>
    </source>
</evidence>
<evidence type="ECO:0000256" key="7">
    <source>
        <dbReference type="SAM" id="MobiDB-lite"/>
    </source>
</evidence>
<reference evidence="9" key="1">
    <citation type="journal article" date="2019" name="Int. J. Syst. Evol. Microbiol.">
        <title>The Global Catalogue of Microorganisms (GCM) 10K type strain sequencing project: providing services to taxonomists for standard genome sequencing and annotation.</title>
        <authorList>
            <consortium name="The Broad Institute Genomics Platform"/>
            <consortium name="The Broad Institute Genome Sequencing Center for Infectious Disease"/>
            <person name="Wu L."/>
            <person name="Ma J."/>
        </authorList>
    </citation>
    <scope>NUCLEOTIDE SEQUENCE [LARGE SCALE GENOMIC DNA]</scope>
    <source>
        <strain evidence="9">IBRC-M 10987</strain>
    </source>
</reference>
<dbReference type="GO" id="GO:0008233">
    <property type="term" value="F:peptidase activity"/>
    <property type="evidence" value="ECO:0007669"/>
    <property type="project" value="UniProtKB-KW"/>
</dbReference>
<dbReference type="Pfam" id="PF00574">
    <property type="entry name" value="CLP_protease"/>
    <property type="match status" value="1"/>
</dbReference>
<keyword evidence="4 8" id="KW-0378">Hydrolase</keyword>
<organism evidence="8 9">
    <name type="scientific">Paenibacillus xanthanilyticus</name>
    <dbReference type="NCBI Taxonomy" id="1783531"/>
    <lineage>
        <taxon>Bacteria</taxon>
        <taxon>Bacillati</taxon>
        <taxon>Bacillota</taxon>
        <taxon>Bacilli</taxon>
        <taxon>Bacillales</taxon>
        <taxon>Paenibacillaceae</taxon>
        <taxon>Paenibacillus</taxon>
    </lineage>
</organism>
<evidence type="ECO:0000256" key="6">
    <source>
        <dbReference type="RuleBase" id="RU003567"/>
    </source>
</evidence>
<dbReference type="GO" id="GO:0006508">
    <property type="term" value="P:proteolysis"/>
    <property type="evidence" value="ECO:0007669"/>
    <property type="project" value="UniProtKB-KW"/>
</dbReference>
<keyword evidence="9" id="KW-1185">Reference proteome</keyword>
<keyword evidence="3 8" id="KW-0645">Protease</keyword>
<evidence type="ECO:0000256" key="1">
    <source>
        <dbReference type="ARBA" id="ARBA00007039"/>
    </source>
</evidence>
<dbReference type="InterPro" id="IPR023562">
    <property type="entry name" value="ClpP/TepA"/>
</dbReference>
<sequence>MAKTMTTKTTPIWNAKKVSNSTAELTIYAPIEDEESWWYDSVSPKGVMRALKGMGNVSDITVRINSPGGSVFAGLAIYQYLKDHSAKVTVRVDGLAASAASIIAMAGDNIIMGTGAMIMIHNPWTIAMGEAKDFRETADVLDKIAESLISVYQERTGKEGDELKAMLDASTWLTADDAITKGFADEVDRKLKVSASIKNGIATFNNQRFDLRAFASIPELPEEDDEPAEHEEEHIEEDDTVKDLEELKAKHPELYKAAIAAGEAAERTRITDLNALADAPGAAEIVAKAIKEGGTAAQAAIEIVKASKDRIATEAANRVADSQASGVTAVAAAAAPQDPPNPDAVAQAEADAIVAEMKKLRGGR</sequence>
<keyword evidence="2" id="KW-0963">Cytoplasm</keyword>
<feature type="compositionally biased region" description="Acidic residues" evidence="7">
    <location>
        <begin position="222"/>
        <end position="240"/>
    </location>
</feature>
<comment type="caution">
    <text evidence="8">The sequence shown here is derived from an EMBL/GenBank/DDBJ whole genome shotgun (WGS) entry which is preliminary data.</text>
</comment>
<dbReference type="InterPro" id="IPR029045">
    <property type="entry name" value="ClpP/crotonase-like_dom_sf"/>
</dbReference>
<dbReference type="SUPFAM" id="SSF52096">
    <property type="entry name" value="ClpP/crotonase"/>
    <property type="match status" value="1"/>
</dbReference>
<dbReference type="NCBIfam" id="NF045542">
    <property type="entry name" value="Clp_rel_HeadMat"/>
    <property type="match status" value="1"/>
</dbReference>
<dbReference type="PANTHER" id="PTHR10381">
    <property type="entry name" value="ATP-DEPENDENT CLP PROTEASE PROTEOLYTIC SUBUNIT"/>
    <property type="match status" value="1"/>
</dbReference>
<evidence type="ECO:0000313" key="8">
    <source>
        <dbReference type="EMBL" id="MFC4102919.1"/>
    </source>
</evidence>
<keyword evidence="5" id="KW-0720">Serine protease</keyword>
<evidence type="ECO:0000256" key="3">
    <source>
        <dbReference type="ARBA" id="ARBA00022670"/>
    </source>
</evidence>
<dbReference type="Proteomes" id="UP001595715">
    <property type="component" value="Unassembled WGS sequence"/>
</dbReference>
<dbReference type="RefSeq" id="WP_377721522.1">
    <property type="nucleotide sequence ID" value="NZ_JBHSAM010000034.1"/>
</dbReference>
<comment type="similarity">
    <text evidence="1 6">Belongs to the peptidase S14 family.</text>
</comment>
<evidence type="ECO:0000256" key="5">
    <source>
        <dbReference type="ARBA" id="ARBA00022825"/>
    </source>
</evidence>
<protein>
    <recommendedName>
        <fullName evidence="6">ATP-dependent Clp protease proteolytic subunit</fullName>
    </recommendedName>
</protein>
<dbReference type="CDD" id="cd07016">
    <property type="entry name" value="S14_ClpP_1"/>
    <property type="match status" value="1"/>
</dbReference>
<dbReference type="PANTHER" id="PTHR10381:SF70">
    <property type="entry name" value="ATP-DEPENDENT CLP PROTEASE PROTEOLYTIC SUBUNIT"/>
    <property type="match status" value="1"/>
</dbReference>
<name>A0ABV8KA84_9BACL</name>
<dbReference type="Gene3D" id="3.90.226.10">
    <property type="entry name" value="2-enoyl-CoA Hydratase, Chain A, domain 1"/>
    <property type="match status" value="1"/>
</dbReference>
<dbReference type="EMBL" id="JBHSAM010000034">
    <property type="protein sequence ID" value="MFC4102919.1"/>
    <property type="molecule type" value="Genomic_DNA"/>
</dbReference>
<feature type="region of interest" description="Disordered" evidence="7">
    <location>
        <begin position="222"/>
        <end position="241"/>
    </location>
</feature>
<evidence type="ECO:0000256" key="4">
    <source>
        <dbReference type="ARBA" id="ARBA00022801"/>
    </source>
</evidence>
<evidence type="ECO:0000256" key="2">
    <source>
        <dbReference type="ARBA" id="ARBA00022490"/>
    </source>
</evidence>